<evidence type="ECO:0000256" key="1">
    <source>
        <dbReference type="ARBA" id="ARBA00022737"/>
    </source>
</evidence>
<feature type="repeat" description="PPR" evidence="2">
    <location>
        <begin position="199"/>
        <end position="233"/>
    </location>
</feature>
<dbReference type="InterPro" id="IPR046960">
    <property type="entry name" value="PPR_At4g14850-like_plant"/>
</dbReference>
<feature type="compositionally biased region" description="Polar residues" evidence="3">
    <location>
        <begin position="488"/>
        <end position="499"/>
    </location>
</feature>
<feature type="non-terminal residue" evidence="4">
    <location>
        <position position="1"/>
    </location>
</feature>
<dbReference type="FunFam" id="1.25.40.10:FF:000878">
    <property type="entry name" value="Pentatricopeptide repeat-containing protein"/>
    <property type="match status" value="1"/>
</dbReference>
<dbReference type="Pfam" id="PF20431">
    <property type="entry name" value="E_motif"/>
    <property type="match status" value="1"/>
</dbReference>
<protein>
    <submittedName>
        <fullName evidence="4">Pentatricopeptide repeat-containing protein At4g14170</fullName>
    </submittedName>
</protein>
<reference evidence="4" key="1">
    <citation type="submission" date="2015-07" db="EMBL/GenBank/DDBJ databases">
        <title>Transcriptome Assembly of Anthurium amnicola.</title>
        <authorList>
            <person name="Suzuki J."/>
        </authorList>
    </citation>
    <scope>NUCLEOTIDE SEQUENCE</scope>
</reference>
<feature type="repeat" description="PPR" evidence="2">
    <location>
        <begin position="335"/>
        <end position="369"/>
    </location>
</feature>
<dbReference type="InterPro" id="IPR046848">
    <property type="entry name" value="E_motif"/>
</dbReference>
<dbReference type="GO" id="GO:0009451">
    <property type="term" value="P:RNA modification"/>
    <property type="evidence" value="ECO:0007669"/>
    <property type="project" value="InterPro"/>
</dbReference>
<name>A0A1D1Y5G5_9ARAE</name>
<feature type="repeat" description="PPR" evidence="2">
    <location>
        <begin position="98"/>
        <end position="132"/>
    </location>
</feature>
<dbReference type="FunFam" id="1.25.40.10:FF:000344">
    <property type="entry name" value="Pentatricopeptide repeat-containing protein"/>
    <property type="match status" value="1"/>
</dbReference>
<sequence length="499" mass="54377">AAAAAARRVAALLPPPTPSPPSHLPTPAGAGHGAPSHHFSLLHNSPSSRHLRHLHARLLRTALYADVVLTSKLVLAYSRRGDLHTYAYPVFLHMPHRNHYSWSILIGEMSRSGFPDRAVQLFREMRALGVPVDASTAPVVLRSWASTGSAPAGAAGHGFCVKLGLVGNPFVASALVFLYVALGGISDARALFDEMPHRDAVLWTTMLSGYAQRGQPAAALEVFEAMVGARVRLDGVVMVSLLLACSQLGWLRHGKSVHGFSVRRCLGLGLSLGNALVDMYVKCGALCSAEQVFGRMPRRDVISWSSLILGHGLNGHADHALELFERMSTDGIRPNSVTFLGVLSACTHGGMVDKAWEFWNMMKAHGVHPELKHYACMVDMLGRTGQLLRAERFVDDMPLEPDEAVWGTLLAACRIHGEVEVAERVAKRLLAVRPDKSGYYVLLANIYTDARRYEDAERVRDFMKQMNVGKLPGHSSIEAGGHHHASQLHRNTNLQLGRG</sequence>
<proteinExistence type="predicted"/>
<dbReference type="PANTHER" id="PTHR47926">
    <property type="entry name" value="PENTATRICOPEPTIDE REPEAT-CONTAINING PROTEIN"/>
    <property type="match status" value="1"/>
</dbReference>
<feature type="repeat" description="PPR" evidence="2">
    <location>
        <begin position="300"/>
        <end position="334"/>
    </location>
</feature>
<dbReference type="Pfam" id="PF01535">
    <property type="entry name" value="PPR"/>
    <property type="match status" value="2"/>
</dbReference>
<evidence type="ECO:0000256" key="2">
    <source>
        <dbReference type="PROSITE-ProRule" id="PRU00708"/>
    </source>
</evidence>
<dbReference type="PROSITE" id="PS51375">
    <property type="entry name" value="PPR"/>
    <property type="match status" value="4"/>
</dbReference>
<organism evidence="4">
    <name type="scientific">Anthurium amnicola</name>
    <dbReference type="NCBI Taxonomy" id="1678845"/>
    <lineage>
        <taxon>Eukaryota</taxon>
        <taxon>Viridiplantae</taxon>
        <taxon>Streptophyta</taxon>
        <taxon>Embryophyta</taxon>
        <taxon>Tracheophyta</taxon>
        <taxon>Spermatophyta</taxon>
        <taxon>Magnoliopsida</taxon>
        <taxon>Liliopsida</taxon>
        <taxon>Araceae</taxon>
        <taxon>Pothoideae</taxon>
        <taxon>Potheae</taxon>
        <taxon>Anthurium</taxon>
    </lineage>
</organism>
<evidence type="ECO:0000313" key="4">
    <source>
        <dbReference type="EMBL" id="JAT49889.1"/>
    </source>
</evidence>
<accession>A0A1D1Y5G5</accession>
<feature type="region of interest" description="Disordered" evidence="3">
    <location>
        <begin position="474"/>
        <end position="499"/>
    </location>
</feature>
<evidence type="ECO:0000256" key="3">
    <source>
        <dbReference type="SAM" id="MobiDB-lite"/>
    </source>
</evidence>
<dbReference type="Pfam" id="PF13041">
    <property type="entry name" value="PPR_2"/>
    <property type="match status" value="1"/>
</dbReference>
<feature type="compositionally biased region" description="Pro residues" evidence="3">
    <location>
        <begin position="13"/>
        <end position="24"/>
    </location>
</feature>
<keyword evidence="1" id="KW-0677">Repeat</keyword>
<dbReference type="EMBL" id="GDJX01018047">
    <property type="protein sequence ID" value="JAT49889.1"/>
    <property type="molecule type" value="Transcribed_RNA"/>
</dbReference>
<dbReference type="GO" id="GO:0003723">
    <property type="term" value="F:RNA binding"/>
    <property type="evidence" value="ECO:0007669"/>
    <property type="project" value="InterPro"/>
</dbReference>
<feature type="region of interest" description="Disordered" evidence="3">
    <location>
        <begin position="10"/>
        <end position="42"/>
    </location>
</feature>
<dbReference type="InterPro" id="IPR011990">
    <property type="entry name" value="TPR-like_helical_dom_sf"/>
</dbReference>
<dbReference type="AlphaFoldDB" id="A0A1D1Y5G5"/>
<dbReference type="InterPro" id="IPR002885">
    <property type="entry name" value="PPR_rpt"/>
</dbReference>
<dbReference type="NCBIfam" id="TIGR00756">
    <property type="entry name" value="PPR"/>
    <property type="match status" value="4"/>
</dbReference>
<gene>
    <name evidence="4" type="primary">PCMP-E17</name>
    <name evidence="4" type="ORF">g.56792</name>
</gene>
<dbReference type="PANTHER" id="PTHR47926:SF344">
    <property type="entry name" value="OS07G0636900 PROTEIN"/>
    <property type="match status" value="1"/>
</dbReference>
<dbReference type="Gene3D" id="1.25.40.10">
    <property type="entry name" value="Tetratricopeptide repeat domain"/>
    <property type="match status" value="3"/>
</dbReference>